<evidence type="ECO:0000313" key="2">
    <source>
        <dbReference type="Proteomes" id="UP001341840"/>
    </source>
</evidence>
<sequence length="163" mass="18282">MRECVKNAHSLWATGPHYGRMVSTCGRTPQKEINDRLSLLHRHHHQPQPASVAPNHRALAPSAIPCLCYKNHRANHSHYSASLSELHRLFHSRFLASIVATRTILCFHHRVTTTAKLATSSSSSSSSSSSFFVQALQPMFRSPLSLSFPCLHSHRKNHPPYMG</sequence>
<proteinExistence type="predicted"/>
<dbReference type="Proteomes" id="UP001341840">
    <property type="component" value="Unassembled WGS sequence"/>
</dbReference>
<name>A0ABU6VR32_9FABA</name>
<evidence type="ECO:0000313" key="1">
    <source>
        <dbReference type="EMBL" id="MED6176092.1"/>
    </source>
</evidence>
<reference evidence="1 2" key="1">
    <citation type="journal article" date="2023" name="Plants (Basel)">
        <title>Bridging the Gap: Combining Genomics and Transcriptomics Approaches to Understand Stylosanthes scabra, an Orphan Legume from the Brazilian Caatinga.</title>
        <authorList>
            <person name="Ferreira-Neto J.R.C."/>
            <person name="da Silva M.D."/>
            <person name="Binneck E."/>
            <person name="de Melo N.F."/>
            <person name="da Silva R.H."/>
            <person name="de Melo A.L.T.M."/>
            <person name="Pandolfi V."/>
            <person name="Bustamante F.O."/>
            <person name="Brasileiro-Vidal A.C."/>
            <person name="Benko-Iseppon A.M."/>
        </authorList>
    </citation>
    <scope>NUCLEOTIDE SEQUENCE [LARGE SCALE GENOMIC DNA]</scope>
    <source>
        <tissue evidence="1">Leaves</tissue>
    </source>
</reference>
<protein>
    <submittedName>
        <fullName evidence="1">Uncharacterized protein</fullName>
    </submittedName>
</protein>
<keyword evidence="2" id="KW-1185">Reference proteome</keyword>
<organism evidence="1 2">
    <name type="scientific">Stylosanthes scabra</name>
    <dbReference type="NCBI Taxonomy" id="79078"/>
    <lineage>
        <taxon>Eukaryota</taxon>
        <taxon>Viridiplantae</taxon>
        <taxon>Streptophyta</taxon>
        <taxon>Embryophyta</taxon>
        <taxon>Tracheophyta</taxon>
        <taxon>Spermatophyta</taxon>
        <taxon>Magnoliopsida</taxon>
        <taxon>eudicotyledons</taxon>
        <taxon>Gunneridae</taxon>
        <taxon>Pentapetalae</taxon>
        <taxon>rosids</taxon>
        <taxon>fabids</taxon>
        <taxon>Fabales</taxon>
        <taxon>Fabaceae</taxon>
        <taxon>Papilionoideae</taxon>
        <taxon>50 kb inversion clade</taxon>
        <taxon>dalbergioids sensu lato</taxon>
        <taxon>Dalbergieae</taxon>
        <taxon>Pterocarpus clade</taxon>
        <taxon>Stylosanthes</taxon>
    </lineage>
</organism>
<accession>A0ABU6VR32</accession>
<feature type="non-terminal residue" evidence="1">
    <location>
        <position position="163"/>
    </location>
</feature>
<gene>
    <name evidence="1" type="ORF">PIB30_084559</name>
</gene>
<comment type="caution">
    <text evidence="1">The sequence shown here is derived from an EMBL/GenBank/DDBJ whole genome shotgun (WGS) entry which is preliminary data.</text>
</comment>
<dbReference type="EMBL" id="JASCZI010152410">
    <property type="protein sequence ID" value="MED6176092.1"/>
    <property type="molecule type" value="Genomic_DNA"/>
</dbReference>